<evidence type="ECO:0000313" key="2">
    <source>
        <dbReference type="Proteomes" id="UP001154240"/>
    </source>
</evidence>
<protein>
    <submittedName>
        <fullName evidence="1">Uncharacterized protein</fullName>
    </submittedName>
</protein>
<reference evidence="1" key="2">
    <citation type="submission" date="2022-10" db="EMBL/GenBank/DDBJ databases">
        <authorList>
            <person name="Aronson H.S."/>
        </authorList>
    </citation>
    <scope>NUCLEOTIDE SEQUENCE</scope>
    <source>
        <strain evidence="1">RS19-109</strain>
    </source>
</reference>
<keyword evidence="2" id="KW-1185">Reference proteome</keyword>
<dbReference type="EMBL" id="JAPHEH010000001">
    <property type="protein sequence ID" value="MDG4475449.1"/>
    <property type="molecule type" value="Genomic_DNA"/>
</dbReference>
<proteinExistence type="predicted"/>
<name>A0A9X4RL94_9BACT</name>
<dbReference type="RefSeq" id="WP_307632421.1">
    <property type="nucleotide sequence ID" value="NZ_JAPHEH010000001.1"/>
</dbReference>
<accession>A0A9X4RL94</accession>
<organism evidence="1 2">
    <name type="scientific">Thiovibrio frasassiensis</name>
    <dbReference type="NCBI Taxonomy" id="2984131"/>
    <lineage>
        <taxon>Bacteria</taxon>
        <taxon>Pseudomonadati</taxon>
        <taxon>Thermodesulfobacteriota</taxon>
        <taxon>Desulfobulbia</taxon>
        <taxon>Desulfobulbales</taxon>
        <taxon>Thiovibrionaceae</taxon>
        <taxon>Thiovibrio</taxon>
    </lineage>
</organism>
<gene>
    <name evidence="1" type="ORF">OLX77_04660</name>
</gene>
<sequence>MNYYHPETLEHIRNPLPAVADWAGSTELEPPAYNPQAESCRFVAGVWAVEVNAPPAPTIKEYQDAVQAMLDAKAREKNYEGILSLCSYVTSTNPTFAAEAAAGVAGRDAAWSTCYQALADVQNNLRTAPTVAGLLAEIPAIVWP</sequence>
<reference evidence="1" key="1">
    <citation type="journal article" date="2022" name="bioRxiv">
        <title>Thiovibrio frasassiensisgen. nov., sp. nov., an autotrophic, elemental sulfur disproportionating bacterium isolated from sulfidic karst sediment, and proposal of Thiovibrionaceae fam. nov.</title>
        <authorList>
            <person name="Aronson H."/>
            <person name="Thomas C."/>
            <person name="Bhattacharyya M."/>
            <person name="Eckstein S."/>
            <person name="Jensen S."/>
            <person name="Barco R."/>
            <person name="Macalady J."/>
            <person name="Amend J."/>
        </authorList>
    </citation>
    <scope>NUCLEOTIDE SEQUENCE</scope>
    <source>
        <strain evidence="1">RS19-109</strain>
    </source>
</reference>
<comment type="caution">
    <text evidence="1">The sequence shown here is derived from an EMBL/GenBank/DDBJ whole genome shotgun (WGS) entry which is preliminary data.</text>
</comment>
<dbReference type="Proteomes" id="UP001154240">
    <property type="component" value="Unassembled WGS sequence"/>
</dbReference>
<dbReference type="AlphaFoldDB" id="A0A9X4RL94"/>
<evidence type="ECO:0000313" key="1">
    <source>
        <dbReference type="EMBL" id="MDG4475449.1"/>
    </source>
</evidence>